<reference evidence="2 3" key="1">
    <citation type="submission" date="2021-06" db="EMBL/GenBank/DDBJ databases">
        <authorList>
            <person name="Kallberg Y."/>
            <person name="Tangrot J."/>
            <person name="Rosling A."/>
        </authorList>
    </citation>
    <scope>NUCLEOTIDE SEQUENCE [LARGE SCALE GENOMIC DNA]</scope>
    <source>
        <strain evidence="2 3">120-4 pot B 10/14</strain>
    </source>
</reference>
<sequence length="102" mass="11442">DKRNPHLQEHLNSDVKNYDTESDEFAQISITWRNKMTPKPGTHILIQKGETLQRHGTAQTMKSAFTRTATSKTTIPKATSLQQSSNNTIIQNDTKTGNTSND</sequence>
<feature type="region of interest" description="Disordered" evidence="1">
    <location>
        <begin position="68"/>
        <end position="102"/>
    </location>
</feature>
<dbReference type="EMBL" id="CAJVQB010076476">
    <property type="protein sequence ID" value="CAG8844589.1"/>
    <property type="molecule type" value="Genomic_DNA"/>
</dbReference>
<organism evidence="2 3">
    <name type="scientific">Gigaspora margarita</name>
    <dbReference type="NCBI Taxonomy" id="4874"/>
    <lineage>
        <taxon>Eukaryota</taxon>
        <taxon>Fungi</taxon>
        <taxon>Fungi incertae sedis</taxon>
        <taxon>Mucoromycota</taxon>
        <taxon>Glomeromycotina</taxon>
        <taxon>Glomeromycetes</taxon>
        <taxon>Diversisporales</taxon>
        <taxon>Gigasporaceae</taxon>
        <taxon>Gigaspora</taxon>
    </lineage>
</organism>
<gene>
    <name evidence="2" type="ORF">GMARGA_LOCUS37183</name>
</gene>
<evidence type="ECO:0000313" key="3">
    <source>
        <dbReference type="Proteomes" id="UP000789901"/>
    </source>
</evidence>
<accession>A0ABN7WZV7</accession>
<evidence type="ECO:0000256" key="1">
    <source>
        <dbReference type="SAM" id="MobiDB-lite"/>
    </source>
</evidence>
<evidence type="ECO:0000313" key="2">
    <source>
        <dbReference type="EMBL" id="CAG8844589.1"/>
    </source>
</evidence>
<proteinExistence type="predicted"/>
<name>A0ABN7WZV7_GIGMA</name>
<protein>
    <submittedName>
        <fullName evidence="2">22688_t:CDS:1</fullName>
    </submittedName>
</protein>
<feature type="non-terminal residue" evidence="2">
    <location>
        <position position="1"/>
    </location>
</feature>
<keyword evidence="3" id="KW-1185">Reference proteome</keyword>
<dbReference type="Proteomes" id="UP000789901">
    <property type="component" value="Unassembled WGS sequence"/>
</dbReference>
<feature type="non-terminal residue" evidence="2">
    <location>
        <position position="102"/>
    </location>
</feature>
<comment type="caution">
    <text evidence="2">The sequence shown here is derived from an EMBL/GenBank/DDBJ whole genome shotgun (WGS) entry which is preliminary data.</text>
</comment>